<evidence type="ECO:0000313" key="1">
    <source>
        <dbReference type="EMBL" id="KKM20718.1"/>
    </source>
</evidence>
<organism evidence="1">
    <name type="scientific">marine sediment metagenome</name>
    <dbReference type="NCBI Taxonomy" id="412755"/>
    <lineage>
        <taxon>unclassified sequences</taxon>
        <taxon>metagenomes</taxon>
        <taxon>ecological metagenomes</taxon>
    </lineage>
</organism>
<dbReference type="EMBL" id="LAZR01013708">
    <property type="protein sequence ID" value="KKM20718.1"/>
    <property type="molecule type" value="Genomic_DNA"/>
</dbReference>
<accession>A0A0F9KEZ4</accession>
<comment type="caution">
    <text evidence="1">The sequence shown here is derived from an EMBL/GenBank/DDBJ whole genome shotgun (WGS) entry which is preliminary data.</text>
</comment>
<dbReference type="AlphaFoldDB" id="A0A0F9KEZ4"/>
<reference evidence="1" key="1">
    <citation type="journal article" date="2015" name="Nature">
        <title>Complex archaea that bridge the gap between prokaryotes and eukaryotes.</title>
        <authorList>
            <person name="Spang A."/>
            <person name="Saw J.H."/>
            <person name="Jorgensen S.L."/>
            <person name="Zaremba-Niedzwiedzka K."/>
            <person name="Martijn J."/>
            <person name="Lind A.E."/>
            <person name="van Eijk R."/>
            <person name="Schleper C."/>
            <person name="Guy L."/>
            <person name="Ettema T.J."/>
        </authorList>
    </citation>
    <scope>NUCLEOTIDE SEQUENCE</scope>
</reference>
<gene>
    <name evidence="1" type="ORF">LCGC14_1642630</name>
</gene>
<name>A0A0F9KEZ4_9ZZZZ</name>
<protein>
    <submittedName>
        <fullName evidence="1">Uncharacterized protein</fullName>
    </submittedName>
</protein>
<proteinExistence type="predicted"/>
<sequence>MFDKAMPKTKGVQYKMSDVEDAKRTARQITKNMRTFRSVLESKFTSSKVIDRAYNKKKGEEIDHLKSGLVYHSREERDIWWKVFIEEVERLKESLDFDEAKSFSQQERKRFK</sequence>